<evidence type="ECO:0000313" key="9">
    <source>
        <dbReference type="Proteomes" id="UP000318336"/>
    </source>
</evidence>
<dbReference type="Pfam" id="PF02754">
    <property type="entry name" value="CCG"/>
    <property type="match status" value="2"/>
</dbReference>
<dbReference type="InterPro" id="IPR017896">
    <property type="entry name" value="4Fe4S_Fe-S-bd"/>
</dbReference>
<dbReference type="Proteomes" id="UP000318336">
    <property type="component" value="Unassembled WGS sequence"/>
</dbReference>
<name>A0A542WZP1_9MICO</name>
<keyword evidence="9" id="KW-1185">Reference proteome</keyword>
<dbReference type="GO" id="GO:0005886">
    <property type="term" value="C:plasma membrane"/>
    <property type="evidence" value="ECO:0007669"/>
    <property type="project" value="TreeGrafter"/>
</dbReference>
<sequence>MTQIQPRPGGDALDAPFTPGMRDQDPALAEMPDTVAGPEPVDLPDPRTREFVEEWHNASYNCFSSGHKFCREVCPVMQVTRNESWTPTAFHANVVAMEKGELEVADVASDYVNCTQCGACELRCPNTLFTGDFYRFRTRTVDVVKAVRALAVDEGVHQPEWRSWNARTDERTHEPVLGAEGVSQDKVRDWADGLDIPIGGDTILFVDCEAAFYRTSVPRAVAQILQQAGVEFGLMGEQWCCGGPAAEMGYVDQAKRFAQHNLDNWRSTGTTRVLVLDPHDYISFTEDYPKYFGDDYDIEVVLVVELFAELIREGRLTPSVPVERTITYHDPCRLNKRKGIWAEPREILRSIPGLSFEDVDRVTQWSYCSGGGGGLPIEKPELTAAISASRIEKAKALDAPVDTLVSACPWSERPLTAAGEAEAIDVVDIHELLAESLGITVGGSRGADR</sequence>
<evidence type="ECO:0000256" key="2">
    <source>
        <dbReference type="ARBA" id="ARBA00022723"/>
    </source>
</evidence>
<dbReference type="Pfam" id="PF13183">
    <property type="entry name" value="Fer4_8"/>
    <property type="match status" value="1"/>
</dbReference>
<dbReference type="PANTHER" id="PTHR43255">
    <property type="entry name" value="IRON-SULFUR-BINDING OXIDOREDUCTASE FADF-RELATED-RELATED"/>
    <property type="match status" value="1"/>
</dbReference>
<dbReference type="PANTHER" id="PTHR43255:SF1">
    <property type="entry name" value="IRON-SULFUR-BINDING OXIDOREDUCTASE FADF-RELATED"/>
    <property type="match status" value="1"/>
</dbReference>
<evidence type="ECO:0000259" key="7">
    <source>
        <dbReference type="PROSITE" id="PS51379"/>
    </source>
</evidence>
<evidence type="ECO:0000256" key="6">
    <source>
        <dbReference type="SAM" id="MobiDB-lite"/>
    </source>
</evidence>
<evidence type="ECO:0000256" key="3">
    <source>
        <dbReference type="ARBA" id="ARBA00023002"/>
    </source>
</evidence>
<evidence type="ECO:0000256" key="4">
    <source>
        <dbReference type="ARBA" id="ARBA00023004"/>
    </source>
</evidence>
<keyword evidence="4" id="KW-0408">Iron</keyword>
<evidence type="ECO:0000256" key="5">
    <source>
        <dbReference type="ARBA" id="ARBA00023014"/>
    </source>
</evidence>
<organism evidence="8 9">
    <name type="scientific">Barrientosiimonas humi</name>
    <dbReference type="NCBI Taxonomy" id="999931"/>
    <lineage>
        <taxon>Bacteria</taxon>
        <taxon>Bacillati</taxon>
        <taxon>Actinomycetota</taxon>
        <taxon>Actinomycetes</taxon>
        <taxon>Micrococcales</taxon>
        <taxon>Dermacoccaceae</taxon>
        <taxon>Barrientosiimonas</taxon>
    </lineage>
</organism>
<evidence type="ECO:0000256" key="1">
    <source>
        <dbReference type="ARBA" id="ARBA00022485"/>
    </source>
</evidence>
<dbReference type="PROSITE" id="PS00198">
    <property type="entry name" value="4FE4S_FER_1"/>
    <property type="match status" value="1"/>
</dbReference>
<dbReference type="InterPro" id="IPR004017">
    <property type="entry name" value="Cys_rich_dom"/>
</dbReference>
<dbReference type="PROSITE" id="PS51379">
    <property type="entry name" value="4FE4S_FER_2"/>
    <property type="match status" value="1"/>
</dbReference>
<evidence type="ECO:0000313" key="8">
    <source>
        <dbReference type="EMBL" id="TQL29049.1"/>
    </source>
</evidence>
<keyword evidence="2" id="KW-0479">Metal-binding</keyword>
<dbReference type="InterPro" id="IPR051460">
    <property type="entry name" value="HdrC_iron-sulfur_subunit"/>
</dbReference>
<keyword evidence="3" id="KW-0560">Oxidoreductase</keyword>
<keyword evidence="1" id="KW-0004">4Fe-4S</keyword>
<dbReference type="SUPFAM" id="SSF46548">
    <property type="entry name" value="alpha-helical ferredoxin"/>
    <property type="match status" value="1"/>
</dbReference>
<dbReference type="InterPro" id="IPR009051">
    <property type="entry name" value="Helical_ferredxn"/>
</dbReference>
<keyword evidence="5" id="KW-0411">Iron-sulfur</keyword>
<reference evidence="8 9" key="1">
    <citation type="submission" date="2019-06" db="EMBL/GenBank/DDBJ databases">
        <title>Sequencing the genomes of 1000 actinobacteria strains.</title>
        <authorList>
            <person name="Klenk H.-P."/>
        </authorList>
    </citation>
    <scope>NUCLEOTIDE SEQUENCE [LARGE SCALE GENOMIC DNA]</scope>
    <source>
        <strain evidence="8 9">DSM 24617</strain>
    </source>
</reference>
<dbReference type="AlphaFoldDB" id="A0A542WZP1"/>
<dbReference type="GO" id="GO:0046872">
    <property type="term" value="F:metal ion binding"/>
    <property type="evidence" value="ECO:0007669"/>
    <property type="project" value="UniProtKB-KW"/>
</dbReference>
<dbReference type="RefSeq" id="WP_211344701.1">
    <property type="nucleotide sequence ID" value="NZ_CAJTBP010000001.1"/>
</dbReference>
<accession>A0A542WZP1</accession>
<comment type="caution">
    <text evidence="8">The sequence shown here is derived from an EMBL/GenBank/DDBJ whole genome shotgun (WGS) entry which is preliminary data.</text>
</comment>
<protein>
    <submittedName>
        <fullName evidence="8">Fe-S oxidoreductase</fullName>
    </submittedName>
</protein>
<dbReference type="EMBL" id="VFOK01000002">
    <property type="protein sequence ID" value="TQL29049.1"/>
    <property type="molecule type" value="Genomic_DNA"/>
</dbReference>
<dbReference type="Gene3D" id="1.10.1060.10">
    <property type="entry name" value="Alpha-helical ferredoxin"/>
    <property type="match status" value="1"/>
</dbReference>
<dbReference type="GO" id="GO:0016491">
    <property type="term" value="F:oxidoreductase activity"/>
    <property type="evidence" value="ECO:0007669"/>
    <property type="project" value="UniProtKB-KW"/>
</dbReference>
<dbReference type="GO" id="GO:0051539">
    <property type="term" value="F:4 iron, 4 sulfur cluster binding"/>
    <property type="evidence" value="ECO:0007669"/>
    <property type="project" value="UniProtKB-KW"/>
</dbReference>
<dbReference type="InterPro" id="IPR017900">
    <property type="entry name" value="4Fe4S_Fe_S_CS"/>
</dbReference>
<gene>
    <name evidence="8" type="ORF">FB554_3366</name>
</gene>
<feature type="domain" description="4Fe-4S ferredoxin-type" evidence="7">
    <location>
        <begin position="105"/>
        <end position="134"/>
    </location>
</feature>
<proteinExistence type="predicted"/>
<feature type="region of interest" description="Disordered" evidence="6">
    <location>
        <begin position="1"/>
        <end position="45"/>
    </location>
</feature>